<evidence type="ECO:0008006" key="3">
    <source>
        <dbReference type="Google" id="ProtNLM"/>
    </source>
</evidence>
<proteinExistence type="predicted"/>
<accession>A0A1V9YSV5</accession>
<dbReference type="OrthoDB" id="59517at2759"/>
<dbReference type="InterPro" id="IPR015915">
    <property type="entry name" value="Kelch-typ_b-propeller"/>
</dbReference>
<sequence>MVAQSRGAVPCPAPNDTPTWSLLPSTDRRFEARDGHASAVFRGKLWDIGGKSGTYTTRRLVPTTRRSDIWNPRMATFFTEKILGVSILVLLEGYSPTPANDIWYSPDGGEMPPTAHLAWIQVRYPVPWAQRGWHCAIALNDLFYVMGGSPLNNDVWDTDSIVNGNWQATGSVPWSARTGHTCVVHTVKNAKLGDASTKTMGVLAGGWGDDTKILNDVWLLGDDRTCINYRSPDTLATEAAPWPVRAFSALVSLDTHTPSDYLFGPRMWLLGGGRTGHGNFPMFTYTDMCQSRDGGGFAAFRSETTSQQPNK</sequence>
<comment type="caution">
    <text evidence="1">The sequence shown here is derived from an EMBL/GenBank/DDBJ whole genome shotgun (WGS) entry which is preliminary data.</text>
</comment>
<name>A0A1V9YSV5_ACHHY</name>
<gene>
    <name evidence="1" type="ORF">ACHHYP_06601</name>
</gene>
<dbReference type="Proteomes" id="UP000243579">
    <property type="component" value="Unassembled WGS sequence"/>
</dbReference>
<dbReference type="AlphaFoldDB" id="A0A1V9YSV5"/>
<dbReference type="EMBL" id="JNBR01001056">
    <property type="protein sequence ID" value="OQR88845.1"/>
    <property type="molecule type" value="Genomic_DNA"/>
</dbReference>
<dbReference type="SUPFAM" id="SSF117281">
    <property type="entry name" value="Kelch motif"/>
    <property type="match status" value="1"/>
</dbReference>
<organism evidence="1 2">
    <name type="scientific">Achlya hypogyna</name>
    <name type="common">Oomycete</name>
    <name type="synonym">Protoachlya hypogyna</name>
    <dbReference type="NCBI Taxonomy" id="1202772"/>
    <lineage>
        <taxon>Eukaryota</taxon>
        <taxon>Sar</taxon>
        <taxon>Stramenopiles</taxon>
        <taxon>Oomycota</taxon>
        <taxon>Saprolegniomycetes</taxon>
        <taxon>Saprolegniales</taxon>
        <taxon>Achlyaceae</taxon>
        <taxon>Achlya</taxon>
    </lineage>
</organism>
<protein>
    <recommendedName>
        <fullName evidence="3">Galactose oxidase</fullName>
    </recommendedName>
</protein>
<keyword evidence="2" id="KW-1185">Reference proteome</keyword>
<evidence type="ECO:0000313" key="1">
    <source>
        <dbReference type="EMBL" id="OQR88845.1"/>
    </source>
</evidence>
<dbReference type="Gene3D" id="2.120.10.80">
    <property type="entry name" value="Kelch-type beta propeller"/>
    <property type="match status" value="1"/>
</dbReference>
<evidence type="ECO:0000313" key="2">
    <source>
        <dbReference type="Proteomes" id="UP000243579"/>
    </source>
</evidence>
<reference evidence="1 2" key="1">
    <citation type="journal article" date="2014" name="Genome Biol. Evol.">
        <title>The secreted proteins of Achlya hypogyna and Thraustotheca clavata identify the ancestral oomycete secretome and reveal gene acquisitions by horizontal gene transfer.</title>
        <authorList>
            <person name="Misner I."/>
            <person name="Blouin N."/>
            <person name="Leonard G."/>
            <person name="Richards T.A."/>
            <person name="Lane C.E."/>
        </authorList>
    </citation>
    <scope>NUCLEOTIDE SEQUENCE [LARGE SCALE GENOMIC DNA]</scope>
    <source>
        <strain evidence="1 2">ATCC 48635</strain>
    </source>
</reference>